<feature type="transmembrane region" description="Helical" evidence="1">
    <location>
        <begin position="348"/>
        <end position="364"/>
    </location>
</feature>
<feature type="transmembrane region" description="Helical" evidence="1">
    <location>
        <begin position="323"/>
        <end position="341"/>
    </location>
</feature>
<feature type="transmembrane region" description="Helical" evidence="1">
    <location>
        <begin position="384"/>
        <end position="401"/>
    </location>
</feature>
<dbReference type="EMBL" id="PVTE01000013">
    <property type="protein sequence ID" value="PRY35945.1"/>
    <property type="molecule type" value="Genomic_DNA"/>
</dbReference>
<dbReference type="OrthoDB" id="907929at2"/>
<comment type="caution">
    <text evidence="2">The sequence shown here is derived from an EMBL/GenBank/DDBJ whole genome shotgun (WGS) entry which is preliminary data.</text>
</comment>
<feature type="transmembrane region" description="Helical" evidence="1">
    <location>
        <begin position="193"/>
        <end position="213"/>
    </location>
</feature>
<evidence type="ECO:0008006" key="4">
    <source>
        <dbReference type="Google" id="ProtNLM"/>
    </source>
</evidence>
<sequence>MGLGVLTGLLAIGIVGDFSRPLSDGTDTDQFEYVGYVFIKNLTLWPWPYLHLLNNQTFYPYGINQIFLDWGFERDYWYAVCYWLFDGPGPYLQYYYVYTLLLTALGSCALLTARYGFVKSALFGLAVSVFNMYATWKFPVHMNVCIDHWTVLCMVATYRLLRDVLDRRPLSLPFVLGWVWLHVQVLGQELAYVAGYALTFTTLALPVLAWGLWRWYASATAPELISTQANRAILASPIFRGVLKPDPVGALSGLMIGLILMSLWLYLPLTIQIAFGAWAFDFAEVPLAPLWSNPARLLIPYLPGLHPFDREYSALIHDAYESFGQGSPGLGLVILAGLGLWQLRRRMALWLPVVLMLVLCLLYHPTLLPTLKLFPWFTYNRHGGRASLVYPVLFGLLALSVRWPRHRVGALVGIGVLGLLGAEWYTVYRLRSSVPTPMVSDDVLHYCAVIRQQPGVAVLDFPFCTVGADGIGRNEGLCPYYQQQNAVFTFRRFYDKKGVGQYFGRLHPDQIQPFLRDNWPRLLAPGHTFTDADWRFLDSFLRTNHFAGINLYPDLLTPAQLAGFYQRYGPPIAQTRFPEAGRVVFVPVADL</sequence>
<dbReference type="Proteomes" id="UP000238375">
    <property type="component" value="Unassembled WGS sequence"/>
</dbReference>
<keyword evidence="1" id="KW-0472">Membrane</keyword>
<keyword evidence="1" id="KW-0812">Transmembrane</keyword>
<accession>A0A2T0SRA1</accession>
<reference evidence="2 3" key="1">
    <citation type="submission" date="2018-03" db="EMBL/GenBank/DDBJ databases">
        <title>Genomic Encyclopedia of Archaeal and Bacterial Type Strains, Phase II (KMG-II): from individual species to whole genera.</title>
        <authorList>
            <person name="Goeker M."/>
        </authorList>
    </citation>
    <scope>NUCLEOTIDE SEQUENCE [LARGE SCALE GENOMIC DNA]</scope>
    <source>
        <strain evidence="2 3">DSM 28354</strain>
    </source>
</reference>
<feature type="transmembrane region" description="Helical" evidence="1">
    <location>
        <begin position="93"/>
        <end position="111"/>
    </location>
</feature>
<dbReference type="AlphaFoldDB" id="A0A2T0SRA1"/>
<evidence type="ECO:0000313" key="2">
    <source>
        <dbReference type="EMBL" id="PRY35945.1"/>
    </source>
</evidence>
<evidence type="ECO:0000313" key="3">
    <source>
        <dbReference type="Proteomes" id="UP000238375"/>
    </source>
</evidence>
<gene>
    <name evidence="2" type="ORF">CLV58_11373</name>
</gene>
<name>A0A2T0SRA1_9BACT</name>
<keyword evidence="1" id="KW-1133">Transmembrane helix</keyword>
<protein>
    <recommendedName>
        <fullName evidence="4">Glycosyltransferase RgtA/B/C/D-like domain-containing protein</fullName>
    </recommendedName>
</protein>
<feature type="transmembrane region" description="Helical" evidence="1">
    <location>
        <begin position="408"/>
        <end position="428"/>
    </location>
</feature>
<feature type="transmembrane region" description="Helical" evidence="1">
    <location>
        <begin position="248"/>
        <end position="267"/>
    </location>
</feature>
<keyword evidence="3" id="KW-1185">Reference proteome</keyword>
<feature type="transmembrane region" description="Helical" evidence="1">
    <location>
        <begin position="116"/>
        <end position="134"/>
    </location>
</feature>
<proteinExistence type="predicted"/>
<evidence type="ECO:0000256" key="1">
    <source>
        <dbReference type="SAM" id="Phobius"/>
    </source>
</evidence>
<organism evidence="2 3">
    <name type="scientific">Spirosoma oryzae</name>
    <dbReference type="NCBI Taxonomy" id="1469603"/>
    <lineage>
        <taxon>Bacteria</taxon>
        <taxon>Pseudomonadati</taxon>
        <taxon>Bacteroidota</taxon>
        <taxon>Cytophagia</taxon>
        <taxon>Cytophagales</taxon>
        <taxon>Cytophagaceae</taxon>
        <taxon>Spirosoma</taxon>
    </lineage>
</organism>